<dbReference type="EMBL" id="CP132485">
    <property type="protein sequence ID" value="WLV83062.1"/>
    <property type="molecule type" value="Genomic_DNA"/>
</dbReference>
<evidence type="ECO:0000256" key="3">
    <source>
        <dbReference type="ARBA" id="ARBA00022692"/>
    </source>
</evidence>
<feature type="transmembrane region" description="Helical" evidence="6">
    <location>
        <begin position="167"/>
        <end position="186"/>
    </location>
</feature>
<feature type="transmembrane region" description="Helical" evidence="6">
    <location>
        <begin position="44"/>
        <end position="69"/>
    </location>
</feature>
<dbReference type="Pfam" id="PF07690">
    <property type="entry name" value="MFS_1"/>
    <property type="match status" value="1"/>
</dbReference>
<dbReference type="Gene3D" id="1.20.1250.20">
    <property type="entry name" value="MFS general substrate transporter like domains"/>
    <property type="match status" value="1"/>
</dbReference>
<comment type="subcellular location">
    <subcellularLocation>
        <location evidence="1">Cell membrane</location>
        <topology evidence="1">Multi-pass membrane protein</topology>
    </subcellularLocation>
</comment>
<dbReference type="RefSeq" id="WP_070650350.1">
    <property type="nucleotide sequence ID" value="NZ_CP132484.1"/>
</dbReference>
<evidence type="ECO:0000256" key="1">
    <source>
        <dbReference type="ARBA" id="ARBA00004651"/>
    </source>
</evidence>
<dbReference type="Proteomes" id="UP001229832">
    <property type="component" value="Chromosome"/>
</dbReference>
<keyword evidence="2" id="KW-0813">Transport</keyword>
<feature type="domain" description="Major facilitator superfamily (MFS) profile" evidence="7">
    <location>
        <begin position="15"/>
        <end position="401"/>
    </location>
</feature>
<organism evidence="8 9">
    <name type="scientific">Lacticaseibacillus zeae subsp. silagei</name>
    <dbReference type="NCBI Taxonomy" id="3068307"/>
    <lineage>
        <taxon>Bacteria</taxon>
        <taxon>Bacillati</taxon>
        <taxon>Bacillota</taxon>
        <taxon>Bacilli</taxon>
        <taxon>Lactobacillales</taxon>
        <taxon>Lactobacillaceae</taxon>
        <taxon>Lacticaseibacillus</taxon>
    </lineage>
</organism>
<dbReference type="InterPro" id="IPR036259">
    <property type="entry name" value="MFS_trans_sf"/>
</dbReference>
<evidence type="ECO:0000256" key="4">
    <source>
        <dbReference type="ARBA" id="ARBA00022989"/>
    </source>
</evidence>
<dbReference type="SUPFAM" id="SSF103473">
    <property type="entry name" value="MFS general substrate transporter"/>
    <property type="match status" value="1"/>
</dbReference>
<name>A0ABD7Z7Y0_LACZE</name>
<dbReference type="InterPro" id="IPR020846">
    <property type="entry name" value="MFS_dom"/>
</dbReference>
<keyword evidence="9" id="KW-1185">Reference proteome</keyword>
<feature type="transmembrane region" description="Helical" evidence="6">
    <location>
        <begin position="15"/>
        <end position="38"/>
    </location>
</feature>
<dbReference type="AlphaFoldDB" id="A0ABD7Z7Y0"/>
<feature type="transmembrane region" description="Helical" evidence="6">
    <location>
        <begin position="260"/>
        <end position="281"/>
    </location>
</feature>
<dbReference type="InterPro" id="IPR011701">
    <property type="entry name" value="MFS"/>
</dbReference>
<protein>
    <submittedName>
        <fullName evidence="8">MFS transporter</fullName>
    </submittedName>
</protein>
<dbReference type="PROSITE" id="PS50850">
    <property type="entry name" value="MFS"/>
    <property type="match status" value="1"/>
</dbReference>
<gene>
    <name evidence="8" type="ORF">LACZS2_002268</name>
</gene>
<keyword evidence="3 6" id="KW-0812">Transmembrane</keyword>
<dbReference type="PANTHER" id="PTHR23508:SF10">
    <property type="entry name" value="CARBOXYLIC ACID TRANSPORTER PROTEIN HOMOLOG"/>
    <property type="match status" value="1"/>
</dbReference>
<feature type="transmembrane region" description="Helical" evidence="6">
    <location>
        <begin position="81"/>
        <end position="100"/>
    </location>
</feature>
<evidence type="ECO:0000313" key="8">
    <source>
        <dbReference type="EMBL" id="WLV83062.1"/>
    </source>
</evidence>
<reference evidence="8 9" key="1">
    <citation type="submission" date="2023-08" db="EMBL/GenBank/DDBJ databases">
        <authorList>
            <person name="Buchebner-Jance M."/>
        </authorList>
    </citation>
    <scope>NUCLEOTIDE SEQUENCE [LARGE SCALE GENOMIC DNA]</scope>
    <source>
        <strain evidence="8 9">NCIMB 15475</strain>
    </source>
</reference>
<feature type="transmembrane region" description="Helical" evidence="6">
    <location>
        <begin position="376"/>
        <end position="396"/>
    </location>
</feature>
<evidence type="ECO:0000313" key="9">
    <source>
        <dbReference type="Proteomes" id="UP001229832"/>
    </source>
</evidence>
<feature type="transmembrane region" description="Helical" evidence="6">
    <location>
        <begin position="226"/>
        <end position="248"/>
    </location>
</feature>
<keyword evidence="4 6" id="KW-1133">Transmembrane helix</keyword>
<dbReference type="GO" id="GO:0005886">
    <property type="term" value="C:plasma membrane"/>
    <property type="evidence" value="ECO:0007669"/>
    <property type="project" value="UniProtKB-SubCell"/>
</dbReference>
<dbReference type="GeneID" id="93269948"/>
<feature type="transmembrane region" description="Helical" evidence="6">
    <location>
        <begin position="139"/>
        <end position="161"/>
    </location>
</feature>
<evidence type="ECO:0000259" key="7">
    <source>
        <dbReference type="PROSITE" id="PS50850"/>
    </source>
</evidence>
<feature type="transmembrane region" description="Helical" evidence="6">
    <location>
        <begin position="350"/>
        <end position="370"/>
    </location>
</feature>
<sequence length="404" mass="42933">MEERLSSVNREQRRALFVGGSGLFSQSASTMLLSFVLASMMTSFHISGTAGGFISTITNLGMLVGGLVFGPMADRNGRVKIYAVTTIIYAAATGMMAFANSIAVVYFFRFLVGVGGGGVYGVIMSMVADVFNSEQRGRVTSYVTILGQVGSIVAALAAAIIIPISGWRGLFIFGALPIFLGVYVYFKMPESAEWLKVNKETSKQEDDKPGLLDLFRNGNASNTIKLTIMATVQIAGYFGLMNWLPSILQKKSGLSVSSSSIWMIATIVGMSLGMLVFGQIMDRIGSKVAYSIFLLASAVSVFLYSFADTQAALLIGGTVVGFFANGMNAGYGAIVGNLYETKIRATANNLIFNIGRAIGGFSSVVIGFLLDHSSLVVTMGFLSVLYIVSLLTVLTLKGKEGRAA</sequence>
<evidence type="ECO:0000256" key="2">
    <source>
        <dbReference type="ARBA" id="ARBA00022448"/>
    </source>
</evidence>
<evidence type="ECO:0000256" key="6">
    <source>
        <dbReference type="SAM" id="Phobius"/>
    </source>
</evidence>
<keyword evidence="5 6" id="KW-0472">Membrane</keyword>
<feature type="transmembrane region" description="Helical" evidence="6">
    <location>
        <begin position="106"/>
        <end position="127"/>
    </location>
</feature>
<accession>A0ABD7Z7Y0</accession>
<evidence type="ECO:0000256" key="5">
    <source>
        <dbReference type="ARBA" id="ARBA00023136"/>
    </source>
</evidence>
<feature type="transmembrane region" description="Helical" evidence="6">
    <location>
        <begin position="313"/>
        <end position="338"/>
    </location>
</feature>
<proteinExistence type="predicted"/>
<dbReference type="PANTHER" id="PTHR23508">
    <property type="entry name" value="CARBOXYLIC ACID TRANSPORTER PROTEIN HOMOLOG"/>
    <property type="match status" value="1"/>
</dbReference>
<feature type="transmembrane region" description="Helical" evidence="6">
    <location>
        <begin position="288"/>
        <end position="307"/>
    </location>
</feature>